<evidence type="ECO:0000256" key="3">
    <source>
        <dbReference type="SAM" id="MobiDB-lite"/>
    </source>
</evidence>
<dbReference type="EMBL" id="RBIL01000002">
    <property type="protein sequence ID" value="RKQ88104.1"/>
    <property type="molecule type" value="Genomic_DNA"/>
</dbReference>
<feature type="compositionally biased region" description="Low complexity" evidence="3">
    <location>
        <begin position="30"/>
        <end position="43"/>
    </location>
</feature>
<gene>
    <name evidence="5" type="ORF">C8N24_6143</name>
</gene>
<dbReference type="Gene3D" id="3.20.20.370">
    <property type="entry name" value="Glycoside hydrolase/deacetylase"/>
    <property type="match status" value="1"/>
</dbReference>
<dbReference type="SUPFAM" id="SSF88713">
    <property type="entry name" value="Glycoside hydrolase/deacetylase"/>
    <property type="match status" value="1"/>
</dbReference>
<comment type="subcellular location">
    <subcellularLocation>
        <location evidence="1">Secreted</location>
    </subcellularLocation>
</comment>
<proteinExistence type="predicted"/>
<name>A0A660L4H0_9ACTN</name>
<keyword evidence="2" id="KW-0732">Signal</keyword>
<dbReference type="PANTHER" id="PTHR34216">
    <property type="match status" value="1"/>
</dbReference>
<keyword evidence="6" id="KW-1185">Reference proteome</keyword>
<evidence type="ECO:0000256" key="2">
    <source>
        <dbReference type="ARBA" id="ARBA00022729"/>
    </source>
</evidence>
<dbReference type="Pfam" id="PF01522">
    <property type="entry name" value="Polysacc_deac_1"/>
    <property type="match status" value="1"/>
</dbReference>
<dbReference type="GO" id="GO:0005576">
    <property type="term" value="C:extracellular region"/>
    <property type="evidence" value="ECO:0007669"/>
    <property type="project" value="UniProtKB-SubCell"/>
</dbReference>
<protein>
    <submittedName>
        <fullName evidence="5">Polysaccharide deacetylase</fullName>
    </submittedName>
</protein>
<organism evidence="5 6">
    <name type="scientific">Solirubrobacter pauli</name>
    <dbReference type="NCBI Taxonomy" id="166793"/>
    <lineage>
        <taxon>Bacteria</taxon>
        <taxon>Bacillati</taxon>
        <taxon>Actinomycetota</taxon>
        <taxon>Thermoleophilia</taxon>
        <taxon>Solirubrobacterales</taxon>
        <taxon>Solirubrobacteraceae</taxon>
        <taxon>Solirubrobacter</taxon>
    </lineage>
</organism>
<dbReference type="InterPro" id="IPR011330">
    <property type="entry name" value="Glyco_hydro/deAcase_b/a-brl"/>
</dbReference>
<dbReference type="CDD" id="cd10918">
    <property type="entry name" value="CE4_NodB_like_5s_6s"/>
    <property type="match status" value="1"/>
</dbReference>
<dbReference type="Proteomes" id="UP000278962">
    <property type="component" value="Unassembled WGS sequence"/>
</dbReference>
<accession>A0A660L4H0</accession>
<dbReference type="InterPro" id="IPR002509">
    <property type="entry name" value="NODB_dom"/>
</dbReference>
<feature type="domain" description="NodB homology" evidence="4">
    <location>
        <begin position="127"/>
        <end position="283"/>
    </location>
</feature>
<dbReference type="GO" id="GO:0016810">
    <property type="term" value="F:hydrolase activity, acting on carbon-nitrogen (but not peptide) bonds"/>
    <property type="evidence" value="ECO:0007669"/>
    <property type="project" value="InterPro"/>
</dbReference>
<evidence type="ECO:0000313" key="6">
    <source>
        <dbReference type="Proteomes" id="UP000278962"/>
    </source>
</evidence>
<evidence type="ECO:0000313" key="5">
    <source>
        <dbReference type="EMBL" id="RKQ88104.1"/>
    </source>
</evidence>
<dbReference type="PANTHER" id="PTHR34216:SF3">
    <property type="entry name" value="POLY-BETA-1,6-N-ACETYL-D-GLUCOSAMINE N-DEACETYLASE"/>
    <property type="match status" value="1"/>
</dbReference>
<dbReference type="InterPro" id="IPR051398">
    <property type="entry name" value="Polysacch_Deacetylase"/>
</dbReference>
<feature type="region of interest" description="Disordered" evidence="3">
    <location>
        <begin position="24"/>
        <end position="52"/>
    </location>
</feature>
<evidence type="ECO:0000259" key="4">
    <source>
        <dbReference type="PROSITE" id="PS51677"/>
    </source>
</evidence>
<evidence type="ECO:0000256" key="1">
    <source>
        <dbReference type="ARBA" id="ARBA00004613"/>
    </source>
</evidence>
<dbReference type="GO" id="GO:0005975">
    <property type="term" value="P:carbohydrate metabolic process"/>
    <property type="evidence" value="ECO:0007669"/>
    <property type="project" value="InterPro"/>
</dbReference>
<dbReference type="AlphaFoldDB" id="A0A660L4H0"/>
<dbReference type="PROSITE" id="PS51677">
    <property type="entry name" value="NODB"/>
    <property type="match status" value="1"/>
</dbReference>
<sequence length="283" mass="30435">MIAVGAPVLVGLAVLVAVRSGAPDPAHSVAPTATSTATATATPRKARPRKPRAVGEITGAKARRMAVPILMYHVISKAPAGVANAELWVDKDVFADEMRALRAAGYTAITLQQAWDGWRHGGPLPRKPVVLTFDDGYLSHYTHAKPVLRKLGWPGVLYLTTKSIGPGGLTVKQIRGLIKAGWEIDSHTLTHPDLTALDDATLERELQDSRAELQERFGVPVRFFAYPAGRNDARVREATRAAGYLAATTVEEGVARGADDPFALKRVRVNATDTAESLLRRLG</sequence>
<comment type="caution">
    <text evidence="5">The sequence shown here is derived from an EMBL/GenBank/DDBJ whole genome shotgun (WGS) entry which is preliminary data.</text>
</comment>
<reference evidence="5 6" key="1">
    <citation type="submission" date="2018-10" db="EMBL/GenBank/DDBJ databases">
        <title>Genomic Encyclopedia of Archaeal and Bacterial Type Strains, Phase II (KMG-II): from individual species to whole genera.</title>
        <authorList>
            <person name="Goeker M."/>
        </authorList>
    </citation>
    <scope>NUCLEOTIDE SEQUENCE [LARGE SCALE GENOMIC DNA]</scope>
    <source>
        <strain evidence="5 6">DSM 14954</strain>
    </source>
</reference>